<evidence type="ECO:0000313" key="10">
    <source>
        <dbReference type="Proteomes" id="UP000321569"/>
    </source>
</evidence>
<evidence type="ECO:0000256" key="5">
    <source>
        <dbReference type="ARBA" id="ARBA00022989"/>
    </source>
</evidence>
<dbReference type="PANTHER" id="PTHR23514">
    <property type="entry name" value="BYPASS OF STOP CODON PROTEIN 6"/>
    <property type="match status" value="1"/>
</dbReference>
<dbReference type="PROSITE" id="PS50850">
    <property type="entry name" value="MFS"/>
    <property type="match status" value="1"/>
</dbReference>
<dbReference type="GO" id="GO:0022857">
    <property type="term" value="F:transmembrane transporter activity"/>
    <property type="evidence" value="ECO:0007669"/>
    <property type="project" value="InterPro"/>
</dbReference>
<dbReference type="Gene3D" id="1.20.1250.20">
    <property type="entry name" value="MFS general substrate transporter like domains"/>
    <property type="match status" value="1"/>
</dbReference>
<evidence type="ECO:0000256" key="1">
    <source>
        <dbReference type="ARBA" id="ARBA00004651"/>
    </source>
</evidence>
<comment type="subcellular location">
    <subcellularLocation>
        <location evidence="1">Cell membrane</location>
        <topology evidence="1">Multi-pass membrane protein</topology>
    </subcellularLocation>
</comment>
<dbReference type="Pfam" id="PF07690">
    <property type="entry name" value="MFS_1"/>
    <property type="match status" value="1"/>
</dbReference>
<feature type="transmembrane region" description="Helical" evidence="7">
    <location>
        <begin position="214"/>
        <end position="234"/>
    </location>
</feature>
<feature type="transmembrane region" description="Helical" evidence="7">
    <location>
        <begin position="285"/>
        <end position="304"/>
    </location>
</feature>
<dbReference type="Proteomes" id="UP000321569">
    <property type="component" value="Unassembled WGS sequence"/>
</dbReference>
<name>A0A512PQU1_9LACO</name>
<evidence type="ECO:0000256" key="3">
    <source>
        <dbReference type="ARBA" id="ARBA00022448"/>
    </source>
</evidence>
<evidence type="ECO:0000256" key="7">
    <source>
        <dbReference type="SAM" id="Phobius"/>
    </source>
</evidence>
<evidence type="ECO:0000259" key="8">
    <source>
        <dbReference type="PROSITE" id="PS50850"/>
    </source>
</evidence>
<protein>
    <submittedName>
        <fullName evidence="9">MFS transporter</fullName>
    </submittedName>
</protein>
<keyword evidence="3" id="KW-0813">Transport</keyword>
<evidence type="ECO:0000256" key="4">
    <source>
        <dbReference type="ARBA" id="ARBA00022692"/>
    </source>
</evidence>
<organism evidence="9 10">
    <name type="scientific">Lentilactobacillus rapi</name>
    <dbReference type="NCBI Taxonomy" id="481723"/>
    <lineage>
        <taxon>Bacteria</taxon>
        <taxon>Bacillati</taxon>
        <taxon>Bacillota</taxon>
        <taxon>Bacilli</taxon>
        <taxon>Lactobacillales</taxon>
        <taxon>Lactobacillaceae</taxon>
        <taxon>Lentilactobacillus</taxon>
    </lineage>
</organism>
<comment type="caution">
    <text evidence="9">The sequence shown here is derived from an EMBL/GenBank/DDBJ whole genome shotgun (WGS) entry which is preliminary data.</text>
</comment>
<dbReference type="InterPro" id="IPR051788">
    <property type="entry name" value="MFS_Transporter"/>
</dbReference>
<dbReference type="InterPro" id="IPR020846">
    <property type="entry name" value="MFS_dom"/>
</dbReference>
<dbReference type="AlphaFoldDB" id="A0A512PQU1"/>
<feature type="transmembrane region" description="Helical" evidence="7">
    <location>
        <begin position="254"/>
        <end position="278"/>
    </location>
</feature>
<keyword evidence="5 7" id="KW-1133">Transmembrane helix</keyword>
<evidence type="ECO:0000256" key="2">
    <source>
        <dbReference type="ARBA" id="ARBA00008335"/>
    </source>
</evidence>
<sequence length="406" mass="43848">MPQSRSTQKRGLISKVLLLLLVIYLVDISLGLPDSLLGSGWPDMHLDLNVPASYAGFITMIIAANTIISSLLSTRMTLKFGAGVVTFISILLTAIAMLGFSLSNQFFMLCLWAIPYGLGAGAIDAATNNFVALHYNSRQLNWLNSFWGVGTIISPAIMGESLSTSGGWHLGYVIVGSIQLTIAVIVFCSLPLWRQTEAHHRKIVGESKQISNRQMTKVPGMWAAILAFFAYSTIEQTTGLWASTFLVQTHDLDIVTVAKAGSLFYIGITVGRFIAGIISNRVGDYWLTSVGYSIIAIGIVMLLLPHTGYAFAMVGLVIVGLGCAPIWPAILHSTPTNFGIEHSQTAMGIQMAAAYTGTTTMPPVFGWLAGMVGMKLFPIFLLLFLLICALATKRLKALVSRDHQGL</sequence>
<accession>A0A512PQU1</accession>
<feature type="transmembrane region" description="Helical" evidence="7">
    <location>
        <begin position="139"/>
        <end position="158"/>
    </location>
</feature>
<dbReference type="InterPro" id="IPR011701">
    <property type="entry name" value="MFS"/>
</dbReference>
<comment type="similarity">
    <text evidence="2">Belongs to the major facilitator superfamily.</text>
</comment>
<dbReference type="OrthoDB" id="9795150at2"/>
<evidence type="ECO:0000256" key="6">
    <source>
        <dbReference type="ARBA" id="ARBA00023136"/>
    </source>
</evidence>
<dbReference type="GO" id="GO:0005886">
    <property type="term" value="C:plasma membrane"/>
    <property type="evidence" value="ECO:0007669"/>
    <property type="project" value="UniProtKB-SubCell"/>
</dbReference>
<dbReference type="RefSeq" id="WP_056983440.1">
    <property type="nucleotide sequence ID" value="NZ_BKAM01000092.1"/>
</dbReference>
<dbReference type="SUPFAM" id="SSF103473">
    <property type="entry name" value="MFS general substrate transporter"/>
    <property type="match status" value="1"/>
</dbReference>
<reference evidence="9 10" key="1">
    <citation type="submission" date="2019-07" db="EMBL/GenBank/DDBJ databases">
        <title>Whole genome shotgun sequence of Lactobacillus rapi NBRC 109618.</title>
        <authorList>
            <person name="Hosoyama A."/>
            <person name="Uohara A."/>
            <person name="Ohji S."/>
            <person name="Ichikawa N."/>
        </authorList>
    </citation>
    <scope>NUCLEOTIDE SEQUENCE [LARGE SCALE GENOMIC DNA]</scope>
    <source>
        <strain evidence="9 10">NBRC 109618</strain>
    </source>
</reference>
<dbReference type="EMBL" id="BKAM01000092">
    <property type="protein sequence ID" value="GEP73557.1"/>
    <property type="molecule type" value="Genomic_DNA"/>
</dbReference>
<feature type="domain" description="Major facilitator superfamily (MFS) profile" evidence="8">
    <location>
        <begin position="19"/>
        <end position="396"/>
    </location>
</feature>
<dbReference type="InterPro" id="IPR036259">
    <property type="entry name" value="MFS_trans_sf"/>
</dbReference>
<keyword evidence="6 7" id="KW-0472">Membrane</keyword>
<dbReference type="PANTHER" id="PTHR23514:SF3">
    <property type="entry name" value="BYPASS OF STOP CODON PROTEIN 6"/>
    <property type="match status" value="1"/>
</dbReference>
<feature type="transmembrane region" description="Helical" evidence="7">
    <location>
        <begin position="52"/>
        <end position="73"/>
    </location>
</feature>
<dbReference type="STRING" id="1423795.FD12_GL001407"/>
<evidence type="ECO:0000313" key="9">
    <source>
        <dbReference type="EMBL" id="GEP73557.1"/>
    </source>
</evidence>
<feature type="transmembrane region" description="Helical" evidence="7">
    <location>
        <begin position="170"/>
        <end position="193"/>
    </location>
</feature>
<feature type="transmembrane region" description="Helical" evidence="7">
    <location>
        <begin position="12"/>
        <end position="32"/>
    </location>
</feature>
<feature type="transmembrane region" description="Helical" evidence="7">
    <location>
        <begin position="80"/>
        <end position="100"/>
    </location>
</feature>
<feature type="transmembrane region" description="Helical" evidence="7">
    <location>
        <begin position="376"/>
        <end position="392"/>
    </location>
</feature>
<feature type="transmembrane region" description="Helical" evidence="7">
    <location>
        <begin position="310"/>
        <end position="331"/>
    </location>
</feature>
<gene>
    <name evidence="9" type="ORF">LRA02_24250</name>
</gene>
<keyword evidence="4 7" id="KW-0812">Transmembrane</keyword>
<proteinExistence type="inferred from homology"/>
<feature type="transmembrane region" description="Helical" evidence="7">
    <location>
        <begin position="106"/>
        <end position="127"/>
    </location>
</feature>